<organism evidence="2 3">
    <name type="scientific">Aliibacillus thermotolerans</name>
    <dbReference type="NCBI Taxonomy" id="1834418"/>
    <lineage>
        <taxon>Bacteria</taxon>
        <taxon>Bacillati</taxon>
        <taxon>Bacillota</taxon>
        <taxon>Bacilli</taxon>
        <taxon>Bacillales</taxon>
        <taxon>Bacillaceae</taxon>
        <taxon>Aliibacillus</taxon>
    </lineage>
</organism>
<dbReference type="Pfam" id="PF07949">
    <property type="entry name" value="YbbR"/>
    <property type="match status" value="3"/>
</dbReference>
<dbReference type="PANTHER" id="PTHR37804">
    <property type="entry name" value="CDAA REGULATORY PROTEIN CDAR"/>
    <property type="match status" value="1"/>
</dbReference>
<dbReference type="Gene3D" id="2.170.120.40">
    <property type="entry name" value="YbbR-like domain"/>
    <property type="match status" value="2"/>
</dbReference>
<dbReference type="RefSeq" id="WP_270895203.1">
    <property type="nucleotide sequence ID" value="NZ_JBHSPF010000012.1"/>
</dbReference>
<keyword evidence="1" id="KW-0812">Transmembrane</keyword>
<feature type="transmembrane region" description="Helical" evidence="1">
    <location>
        <begin position="9"/>
        <end position="26"/>
    </location>
</feature>
<evidence type="ECO:0000256" key="1">
    <source>
        <dbReference type="SAM" id="Phobius"/>
    </source>
</evidence>
<protein>
    <submittedName>
        <fullName evidence="2">YbbR-like domain-containing protein</fullName>
    </submittedName>
</protein>
<dbReference type="PANTHER" id="PTHR37804:SF1">
    <property type="entry name" value="CDAA REGULATORY PROTEIN CDAR"/>
    <property type="match status" value="1"/>
</dbReference>
<reference evidence="3" key="1">
    <citation type="journal article" date="2019" name="Int. J. Syst. Evol. Microbiol.">
        <title>The Global Catalogue of Microorganisms (GCM) 10K type strain sequencing project: providing services to taxonomists for standard genome sequencing and annotation.</title>
        <authorList>
            <consortium name="The Broad Institute Genomics Platform"/>
            <consortium name="The Broad Institute Genome Sequencing Center for Infectious Disease"/>
            <person name="Wu L."/>
            <person name="Ma J."/>
        </authorList>
    </citation>
    <scope>NUCLEOTIDE SEQUENCE [LARGE SCALE GENOMIC DNA]</scope>
    <source>
        <strain evidence="3">CGMCC 1.15790</strain>
    </source>
</reference>
<dbReference type="InterPro" id="IPR053154">
    <property type="entry name" value="c-di-AMP_regulator"/>
</dbReference>
<evidence type="ECO:0000313" key="2">
    <source>
        <dbReference type="EMBL" id="MFC5627733.1"/>
    </source>
</evidence>
<sequence>MDKLFSSHWFVKFVSVVIAVMLYMMVNTNSLSNQPSMFSNQEESTHTLTDVEVEVIYDDEQYAVVNMEETVNVKLTGTQTSIMLFQLSRPSYEVYVDLEDRGEGVHNVPIEHRNFPTDLQVSITPSYMSVELQELEEVSYSVETELKNRKEAADGYTFGTPKTEPSEVVVTAPRAVHQQMGSVKAFVDVAGVDERIETEAEVFAYDKNGTLLEYPIEPETVQVTVPVTEPFKKVPINLSREGNLPNDLSITSLNMNPTEVTVYGDLDILEDIHAVEAVIDVTEIDNDDVIELNVNPPEGVTRIHPETVEVEIEVGERDSLTIEDVPITLENVPEHYSVKWTNPENGRMDMIVHGAKNILDSLDLDEISLFVDWEDRDSEGDEETFPVRARGPAEIRIEPEMEHIQLTWITEE</sequence>
<name>A0ABW0U2V5_9BACI</name>
<dbReference type="Proteomes" id="UP001596143">
    <property type="component" value="Unassembled WGS sequence"/>
</dbReference>
<keyword evidence="1" id="KW-1133">Transmembrane helix</keyword>
<accession>A0ABW0U2V5</accession>
<dbReference type="Gene3D" id="2.170.120.30">
    <property type="match status" value="2"/>
</dbReference>
<dbReference type="EMBL" id="JBHSPF010000012">
    <property type="protein sequence ID" value="MFC5627733.1"/>
    <property type="molecule type" value="Genomic_DNA"/>
</dbReference>
<keyword evidence="1" id="KW-0472">Membrane</keyword>
<comment type="caution">
    <text evidence="2">The sequence shown here is derived from an EMBL/GenBank/DDBJ whole genome shotgun (WGS) entry which is preliminary data.</text>
</comment>
<proteinExistence type="predicted"/>
<dbReference type="InterPro" id="IPR012505">
    <property type="entry name" value="YbbR"/>
</dbReference>
<gene>
    <name evidence="2" type="ORF">ACFPTR_02310</name>
</gene>
<keyword evidence="3" id="KW-1185">Reference proteome</keyword>
<evidence type="ECO:0000313" key="3">
    <source>
        <dbReference type="Proteomes" id="UP001596143"/>
    </source>
</evidence>